<dbReference type="InterPro" id="IPR004410">
    <property type="entry name" value="Malonyl_CoA-ACP_transAc_FabD"/>
</dbReference>
<keyword evidence="8" id="KW-1185">Reference proteome</keyword>
<gene>
    <name evidence="7" type="primary">fabD</name>
    <name evidence="7" type="ORF">FTV88_2017</name>
</gene>
<comment type="similarity">
    <text evidence="4">Belongs to the fabD family.</text>
</comment>
<dbReference type="Pfam" id="PF00698">
    <property type="entry name" value="Acyl_transf_1"/>
    <property type="match status" value="1"/>
</dbReference>
<feature type="active site" evidence="5">
    <location>
        <position position="200"/>
    </location>
</feature>
<evidence type="ECO:0000256" key="1">
    <source>
        <dbReference type="ARBA" id="ARBA00022679"/>
    </source>
</evidence>
<reference evidence="8" key="1">
    <citation type="submission" date="2019-11" db="EMBL/GenBank/DDBJ databases">
        <title>Genome sequence of Heliorestis convoluta strain HH, an alkaliphilic and minimalistic phototrophic bacterium from a soda lake in Egypt.</title>
        <authorList>
            <person name="Dewey E.D."/>
            <person name="Stokes L.M."/>
            <person name="Burchell B.M."/>
            <person name="Shaffer K.N."/>
            <person name="Huntington A.M."/>
            <person name="Baker J.M."/>
            <person name="Nadendla S."/>
            <person name="Giglio M.G."/>
            <person name="Touchman J.W."/>
            <person name="Blankenship R.E."/>
            <person name="Madigan M.T."/>
            <person name="Sattley W.M."/>
        </authorList>
    </citation>
    <scope>NUCLEOTIDE SEQUENCE [LARGE SCALE GENOMIC DNA]</scope>
    <source>
        <strain evidence="8">HH</strain>
    </source>
</reference>
<dbReference type="EMBL" id="CP045875">
    <property type="protein sequence ID" value="QGG48115.1"/>
    <property type="molecule type" value="Genomic_DNA"/>
</dbReference>
<protein>
    <recommendedName>
        <fullName evidence="4">Malonyl CoA-acyl carrier protein transacylase</fullName>
        <ecNumber evidence="4">2.3.1.39</ecNumber>
    </recommendedName>
</protein>
<dbReference type="AlphaFoldDB" id="A0A5Q2N6C6"/>
<dbReference type="GO" id="GO:0004314">
    <property type="term" value="F:[acyl-carrier-protein] S-malonyltransferase activity"/>
    <property type="evidence" value="ECO:0007669"/>
    <property type="project" value="UniProtKB-EC"/>
</dbReference>
<feature type="domain" description="Malonyl-CoA:ACP transacylase (MAT)" evidence="6">
    <location>
        <begin position="7"/>
        <end position="305"/>
    </location>
</feature>
<dbReference type="PANTHER" id="PTHR42681:SF1">
    <property type="entry name" value="MALONYL-COA-ACYL CARRIER PROTEIN TRANSACYLASE, MITOCHONDRIAL"/>
    <property type="match status" value="1"/>
</dbReference>
<evidence type="ECO:0000313" key="8">
    <source>
        <dbReference type="Proteomes" id="UP000366051"/>
    </source>
</evidence>
<dbReference type="SMART" id="SM00827">
    <property type="entry name" value="PKS_AT"/>
    <property type="match status" value="1"/>
</dbReference>
<evidence type="ECO:0000256" key="3">
    <source>
        <dbReference type="ARBA" id="ARBA00048462"/>
    </source>
</evidence>
<proteinExistence type="inferred from homology"/>
<evidence type="ECO:0000256" key="2">
    <source>
        <dbReference type="ARBA" id="ARBA00023315"/>
    </source>
</evidence>
<dbReference type="EC" id="2.3.1.39" evidence="4"/>
<comment type="catalytic activity">
    <reaction evidence="3 4">
        <text>holo-[ACP] + malonyl-CoA = malonyl-[ACP] + CoA</text>
        <dbReference type="Rhea" id="RHEA:41792"/>
        <dbReference type="Rhea" id="RHEA-COMP:9623"/>
        <dbReference type="Rhea" id="RHEA-COMP:9685"/>
        <dbReference type="ChEBI" id="CHEBI:57287"/>
        <dbReference type="ChEBI" id="CHEBI:57384"/>
        <dbReference type="ChEBI" id="CHEBI:64479"/>
        <dbReference type="ChEBI" id="CHEBI:78449"/>
        <dbReference type="EC" id="2.3.1.39"/>
    </reaction>
</comment>
<dbReference type="InterPro" id="IPR024925">
    <property type="entry name" value="Malonyl_CoA-ACP_transAc"/>
</dbReference>
<dbReference type="Gene3D" id="3.30.70.250">
    <property type="entry name" value="Malonyl-CoA ACP transacylase, ACP-binding"/>
    <property type="match status" value="1"/>
</dbReference>
<feature type="active site" evidence="5">
    <location>
        <position position="91"/>
    </location>
</feature>
<sequence>MENQAFLFPGQGSQYVGMGADLYDTYAEVRDVYDEADEVLGFPLRRLCFEGPEEELRLTVNTQPALLVTSIAIYRILEQRGWQPKWVAGHSLGEYSALVAARSLTLAEALKLVRQRGAFMQEAVPSGQGTMAAILGLENALVEEACEEAKAFGIVEPANYNGAGQVVIAGEVKAVEKAAQVAKAKGAKKVVMLNVSAPFHCSMMGQAATSMAKVLAKAEIQDAILPLIANVSAKPIQKAEDIRESLIRQVDHPVKWEQTMQFLAQQGVTEFYEIGPGKVLSGLAKKIVKGSTVNSLGDRGSLQKIVASSGESG</sequence>
<dbReference type="Gene3D" id="3.40.366.10">
    <property type="entry name" value="Malonyl-Coenzyme A Acyl Carrier Protein, domain 2"/>
    <property type="match status" value="1"/>
</dbReference>
<dbReference type="InterPro" id="IPR016035">
    <property type="entry name" value="Acyl_Trfase/lysoPLipase"/>
</dbReference>
<dbReference type="InterPro" id="IPR016036">
    <property type="entry name" value="Malonyl_transacylase_ACP-bd"/>
</dbReference>
<dbReference type="NCBIfam" id="TIGR00128">
    <property type="entry name" value="fabD"/>
    <property type="match status" value="1"/>
</dbReference>
<dbReference type="SUPFAM" id="SSF55048">
    <property type="entry name" value="Probable ACP-binding domain of malonyl-CoA ACP transacylase"/>
    <property type="match status" value="1"/>
</dbReference>
<keyword evidence="2 4" id="KW-0012">Acyltransferase</keyword>
<evidence type="ECO:0000256" key="4">
    <source>
        <dbReference type="PIRNR" id="PIRNR000446"/>
    </source>
</evidence>
<dbReference type="Proteomes" id="UP000366051">
    <property type="component" value="Chromosome"/>
</dbReference>
<accession>A0A5Q2N6C6</accession>
<dbReference type="OrthoDB" id="9805460at2"/>
<evidence type="ECO:0000313" key="7">
    <source>
        <dbReference type="EMBL" id="QGG48115.1"/>
    </source>
</evidence>
<dbReference type="KEGG" id="hcv:FTV88_2017"/>
<organism evidence="7 8">
    <name type="scientific">Heliorestis convoluta</name>
    <dbReference type="NCBI Taxonomy" id="356322"/>
    <lineage>
        <taxon>Bacteria</taxon>
        <taxon>Bacillati</taxon>
        <taxon>Bacillota</taxon>
        <taxon>Clostridia</taxon>
        <taxon>Eubacteriales</taxon>
        <taxon>Heliobacteriaceae</taxon>
        <taxon>Heliorestis</taxon>
    </lineage>
</organism>
<name>A0A5Q2N6C6_9FIRM</name>
<dbReference type="PIRSF" id="PIRSF000446">
    <property type="entry name" value="Mct"/>
    <property type="match status" value="1"/>
</dbReference>
<dbReference type="InterPro" id="IPR050858">
    <property type="entry name" value="Mal-CoA-ACP_Trans/PKS_FabD"/>
</dbReference>
<dbReference type="InterPro" id="IPR014043">
    <property type="entry name" value="Acyl_transferase_dom"/>
</dbReference>
<dbReference type="RefSeq" id="WP_153725368.1">
    <property type="nucleotide sequence ID" value="NZ_CP045875.1"/>
</dbReference>
<evidence type="ECO:0000259" key="6">
    <source>
        <dbReference type="SMART" id="SM00827"/>
    </source>
</evidence>
<dbReference type="GO" id="GO:0006633">
    <property type="term" value="P:fatty acid biosynthetic process"/>
    <property type="evidence" value="ECO:0007669"/>
    <property type="project" value="TreeGrafter"/>
</dbReference>
<dbReference type="PANTHER" id="PTHR42681">
    <property type="entry name" value="MALONYL-COA-ACYL CARRIER PROTEIN TRANSACYLASE, MITOCHONDRIAL"/>
    <property type="match status" value="1"/>
</dbReference>
<evidence type="ECO:0000256" key="5">
    <source>
        <dbReference type="PIRSR" id="PIRSR000446-1"/>
    </source>
</evidence>
<dbReference type="GO" id="GO:0005829">
    <property type="term" value="C:cytosol"/>
    <property type="evidence" value="ECO:0007669"/>
    <property type="project" value="TreeGrafter"/>
</dbReference>
<dbReference type="SUPFAM" id="SSF52151">
    <property type="entry name" value="FabD/lysophospholipase-like"/>
    <property type="match status" value="1"/>
</dbReference>
<keyword evidence="1 4" id="KW-0808">Transferase</keyword>
<dbReference type="FunFam" id="3.30.70.250:FF:000001">
    <property type="entry name" value="Malonyl CoA-acyl carrier protein transacylase"/>
    <property type="match status" value="1"/>
</dbReference>
<dbReference type="InterPro" id="IPR001227">
    <property type="entry name" value="Ac_transferase_dom_sf"/>
</dbReference>